<dbReference type="InterPro" id="IPR052929">
    <property type="entry name" value="RNase_H-like_EbsB-rel"/>
</dbReference>
<evidence type="ECO:0000313" key="3">
    <source>
        <dbReference type="EMBL" id="KAJ8753529.1"/>
    </source>
</evidence>
<dbReference type="SUPFAM" id="SSF53098">
    <property type="entry name" value="Ribonuclease H-like"/>
    <property type="match status" value="1"/>
</dbReference>
<name>A0AAV8SNG9_9ROSI</name>
<feature type="compositionally biased region" description="Basic and acidic residues" evidence="1">
    <location>
        <begin position="75"/>
        <end position="85"/>
    </location>
</feature>
<dbReference type="PANTHER" id="PTHR47074:SF11">
    <property type="entry name" value="REVERSE TRANSCRIPTASE-LIKE PROTEIN"/>
    <property type="match status" value="1"/>
</dbReference>
<evidence type="ECO:0000313" key="4">
    <source>
        <dbReference type="Proteomes" id="UP001159364"/>
    </source>
</evidence>
<dbReference type="InterPro" id="IPR002156">
    <property type="entry name" value="RNaseH_domain"/>
</dbReference>
<feature type="domain" description="RNase H type-1" evidence="2">
    <location>
        <begin position="128"/>
        <end position="246"/>
    </location>
</feature>
<evidence type="ECO:0000259" key="2">
    <source>
        <dbReference type="Pfam" id="PF13456"/>
    </source>
</evidence>
<comment type="caution">
    <text evidence="3">The sequence shown here is derived from an EMBL/GenBank/DDBJ whole genome shotgun (WGS) entry which is preliminary data.</text>
</comment>
<dbReference type="GO" id="GO:0004523">
    <property type="term" value="F:RNA-DNA hybrid ribonuclease activity"/>
    <property type="evidence" value="ECO:0007669"/>
    <property type="project" value="InterPro"/>
</dbReference>
<dbReference type="Pfam" id="PF13456">
    <property type="entry name" value="RVT_3"/>
    <property type="match status" value="1"/>
</dbReference>
<evidence type="ECO:0000256" key="1">
    <source>
        <dbReference type="SAM" id="MobiDB-lite"/>
    </source>
</evidence>
<dbReference type="AlphaFoldDB" id="A0AAV8SNG9"/>
<keyword evidence="4" id="KW-1185">Reference proteome</keyword>
<dbReference type="InterPro" id="IPR036397">
    <property type="entry name" value="RNaseH_sf"/>
</dbReference>
<dbReference type="GO" id="GO:0003676">
    <property type="term" value="F:nucleic acid binding"/>
    <property type="evidence" value="ECO:0007669"/>
    <property type="project" value="InterPro"/>
</dbReference>
<dbReference type="Proteomes" id="UP001159364">
    <property type="component" value="Linkage Group LG10"/>
</dbReference>
<dbReference type="InterPro" id="IPR044730">
    <property type="entry name" value="RNase_H-like_dom_plant"/>
</dbReference>
<protein>
    <recommendedName>
        <fullName evidence="2">RNase H type-1 domain-containing protein</fullName>
    </recommendedName>
</protein>
<reference evidence="3 4" key="1">
    <citation type="submission" date="2021-09" db="EMBL/GenBank/DDBJ databases">
        <title>Genomic insights and catalytic innovation underlie evolution of tropane alkaloids biosynthesis.</title>
        <authorList>
            <person name="Wang Y.-J."/>
            <person name="Tian T."/>
            <person name="Huang J.-P."/>
            <person name="Huang S.-X."/>
        </authorList>
    </citation>
    <scope>NUCLEOTIDE SEQUENCE [LARGE SCALE GENOMIC DNA]</scope>
    <source>
        <strain evidence="3">KIB-2018</strain>
        <tissue evidence="3">Leaf</tissue>
    </source>
</reference>
<dbReference type="Gene3D" id="3.30.420.10">
    <property type="entry name" value="Ribonuclease H-like superfamily/Ribonuclease H"/>
    <property type="match status" value="1"/>
</dbReference>
<accession>A0AAV8SNG9</accession>
<dbReference type="EMBL" id="JAIWQS010000010">
    <property type="protein sequence ID" value="KAJ8753529.1"/>
    <property type="molecule type" value="Genomic_DNA"/>
</dbReference>
<dbReference type="InterPro" id="IPR012337">
    <property type="entry name" value="RNaseH-like_sf"/>
</dbReference>
<gene>
    <name evidence="3" type="ORF">K2173_022770</name>
</gene>
<organism evidence="3 4">
    <name type="scientific">Erythroxylum novogranatense</name>
    <dbReference type="NCBI Taxonomy" id="1862640"/>
    <lineage>
        <taxon>Eukaryota</taxon>
        <taxon>Viridiplantae</taxon>
        <taxon>Streptophyta</taxon>
        <taxon>Embryophyta</taxon>
        <taxon>Tracheophyta</taxon>
        <taxon>Spermatophyta</taxon>
        <taxon>Magnoliopsida</taxon>
        <taxon>eudicotyledons</taxon>
        <taxon>Gunneridae</taxon>
        <taxon>Pentapetalae</taxon>
        <taxon>rosids</taxon>
        <taxon>fabids</taxon>
        <taxon>Malpighiales</taxon>
        <taxon>Erythroxylaceae</taxon>
        <taxon>Erythroxylum</taxon>
    </lineage>
</organism>
<dbReference type="CDD" id="cd06222">
    <property type="entry name" value="RNase_H_like"/>
    <property type="match status" value="1"/>
</dbReference>
<dbReference type="PANTHER" id="PTHR47074">
    <property type="entry name" value="BNAC02G40300D PROTEIN"/>
    <property type="match status" value="1"/>
</dbReference>
<sequence length="275" mass="30131">MELGDESMQNGIGRSGMSEVQHSNRHQTNKEGADFAGNESRNSKMGEVMDMEGGGDLAGEDVGVTIIDPKRRRRGQEPKKTKEPSTLDNDATSSGMEANMELCGSAKGIPVTKTVCWQPPEVGWMKVNVDATTGSNSNFVTATVVVRFSNSRFIATKSWMFPGKLSAKSAETIAIREVLSWVKLQNWDRTIIESDVKIVVQAINNDSYEDSSSFGLLVFDCKFLLNEIRIAKCIFGFRSGNSATNVLTTGSLFTSGLAEWFEIPLPFIIKVLALE</sequence>
<feature type="region of interest" description="Disordered" evidence="1">
    <location>
        <begin position="1"/>
        <end position="94"/>
    </location>
</feature>
<proteinExistence type="predicted"/>